<feature type="compositionally biased region" description="Basic and acidic residues" evidence="4">
    <location>
        <begin position="612"/>
        <end position="632"/>
    </location>
</feature>
<evidence type="ECO:0000256" key="2">
    <source>
        <dbReference type="ARBA" id="ARBA00023043"/>
    </source>
</evidence>
<feature type="compositionally biased region" description="Basic and acidic residues" evidence="4">
    <location>
        <begin position="960"/>
        <end position="979"/>
    </location>
</feature>
<evidence type="ECO:0000313" key="5">
    <source>
        <dbReference type="EnsemblMetazoa" id="CLYHEMP008088.1"/>
    </source>
</evidence>
<dbReference type="InterPro" id="IPR036770">
    <property type="entry name" value="Ankyrin_rpt-contain_sf"/>
</dbReference>
<dbReference type="Pfam" id="PF00023">
    <property type="entry name" value="Ank"/>
    <property type="match status" value="1"/>
</dbReference>
<feature type="compositionally biased region" description="Basic and acidic residues" evidence="4">
    <location>
        <begin position="932"/>
        <end position="941"/>
    </location>
</feature>
<feature type="repeat" description="ANK" evidence="3">
    <location>
        <begin position="302"/>
        <end position="331"/>
    </location>
</feature>
<dbReference type="GeneID" id="136804698"/>
<feature type="region of interest" description="Disordered" evidence="4">
    <location>
        <begin position="588"/>
        <end position="770"/>
    </location>
</feature>
<feature type="compositionally biased region" description="Basic and acidic residues" evidence="4">
    <location>
        <begin position="716"/>
        <end position="726"/>
    </location>
</feature>
<dbReference type="Gene3D" id="1.25.40.20">
    <property type="entry name" value="Ankyrin repeat-containing domain"/>
    <property type="match status" value="3"/>
</dbReference>
<protein>
    <submittedName>
        <fullName evidence="5">Uncharacterized protein</fullName>
    </submittedName>
</protein>
<keyword evidence="6" id="KW-1185">Reference proteome</keyword>
<feature type="compositionally biased region" description="Polar residues" evidence="4">
    <location>
        <begin position="948"/>
        <end position="958"/>
    </location>
</feature>
<dbReference type="Proteomes" id="UP000594262">
    <property type="component" value="Unplaced"/>
</dbReference>
<dbReference type="SUPFAM" id="SSF48403">
    <property type="entry name" value="Ankyrin repeat"/>
    <property type="match status" value="2"/>
</dbReference>
<feature type="repeat" description="ANK" evidence="3">
    <location>
        <begin position="106"/>
        <end position="138"/>
    </location>
</feature>
<feature type="repeat" description="ANK" evidence="3">
    <location>
        <begin position="172"/>
        <end position="204"/>
    </location>
</feature>
<name>A0A7M5VCR5_9CNID</name>
<accession>A0A7M5VCR5</accession>
<feature type="repeat" description="ANK" evidence="3">
    <location>
        <begin position="240"/>
        <end position="272"/>
    </location>
</feature>
<feature type="compositionally biased region" description="Basic and acidic residues" evidence="4">
    <location>
        <begin position="869"/>
        <end position="901"/>
    </location>
</feature>
<reference evidence="5" key="1">
    <citation type="submission" date="2021-01" db="UniProtKB">
        <authorList>
            <consortium name="EnsemblMetazoa"/>
        </authorList>
    </citation>
    <scope>IDENTIFICATION</scope>
</reference>
<evidence type="ECO:0000256" key="3">
    <source>
        <dbReference type="PROSITE-ProRule" id="PRU00023"/>
    </source>
</evidence>
<feature type="repeat" description="ANK" evidence="3">
    <location>
        <begin position="138"/>
        <end position="170"/>
    </location>
</feature>
<dbReference type="Pfam" id="PF12796">
    <property type="entry name" value="Ank_2"/>
    <property type="match status" value="5"/>
</dbReference>
<organism evidence="5 6">
    <name type="scientific">Clytia hemisphaerica</name>
    <dbReference type="NCBI Taxonomy" id="252671"/>
    <lineage>
        <taxon>Eukaryota</taxon>
        <taxon>Metazoa</taxon>
        <taxon>Cnidaria</taxon>
        <taxon>Hydrozoa</taxon>
        <taxon>Hydroidolina</taxon>
        <taxon>Leptothecata</taxon>
        <taxon>Obeliida</taxon>
        <taxon>Clytiidae</taxon>
        <taxon>Clytia</taxon>
    </lineage>
</organism>
<dbReference type="RefSeq" id="XP_066917412.1">
    <property type="nucleotide sequence ID" value="XM_067061311.1"/>
</dbReference>
<evidence type="ECO:0000256" key="1">
    <source>
        <dbReference type="ARBA" id="ARBA00022737"/>
    </source>
</evidence>
<dbReference type="PROSITE" id="PS50297">
    <property type="entry name" value="ANK_REP_REGION"/>
    <property type="match status" value="7"/>
</dbReference>
<dbReference type="OrthoDB" id="8193571at2759"/>
<dbReference type="PROSITE" id="PS50088">
    <property type="entry name" value="ANK_REPEAT"/>
    <property type="match status" value="7"/>
</dbReference>
<evidence type="ECO:0000313" key="6">
    <source>
        <dbReference type="Proteomes" id="UP000594262"/>
    </source>
</evidence>
<feature type="region of interest" description="Disordered" evidence="4">
    <location>
        <begin position="812"/>
        <end position="979"/>
    </location>
</feature>
<feature type="repeat" description="ANK" evidence="3">
    <location>
        <begin position="37"/>
        <end position="69"/>
    </location>
</feature>
<keyword evidence="1" id="KW-0677">Repeat</keyword>
<feature type="repeat" description="ANK" evidence="3">
    <location>
        <begin position="72"/>
        <end position="104"/>
    </location>
</feature>
<dbReference type="PANTHER" id="PTHR24178">
    <property type="entry name" value="MOLTING PROTEIN MLT-4"/>
    <property type="match status" value="1"/>
</dbReference>
<feature type="compositionally biased region" description="Basic and acidic residues" evidence="4">
    <location>
        <begin position="738"/>
        <end position="768"/>
    </location>
</feature>
<dbReference type="AlphaFoldDB" id="A0A7M5VCR5"/>
<proteinExistence type="predicted"/>
<sequence length="1136" mass="128370">MNALDSIDQKNLKQLKKIIKEDHHFNINDTVKKEKKYITTPLVRACQNGDLEVVEFLLEQKADVNRQAQDAVGNTPLYVACDNGNLNLARLLLKKGAYVDTQIRLNRMSPLHAAIKGGFLEIVKLLLKHDAEVNVMSSTGTPLHEAVVQRSTQVAKLLLQHGADVNRACSKTNETPLHKSIELDYISMTEILIDSEADINVRLDQNGYTPLCVAVQHKKSNSLRYLLRRQDIQVDVVVSGPKTPLGLATEMGYVEAMKMLIQAGADVNFVTSSDENFEGGRLDESPRPNSEEDVTPITPCLTPLMIAAKYGHRRAVELLLAKGAEVNKQNLAGNTALHYAVYDQNGKDGIKIQKVCTLLMRHKAMCKMPNNNLVSPFYYCVRRKMFTILEMFLASGADPNEGDVNDSTAFHYLAECPQVYKLLAKYRVDPNLKNTSGRTPIHYAATSYDTKPDDIEKLLTEFSVEIVPDRDGELPCHVAKKVDVIDVFRKRGYGIDAMTWDGETILHSAIRNRHNVADIKRMLKWEGLDTGAENNDGLTAMDLAKQMLNVAVCRALEEDKREKEMVKNPPAKITKKITVKKTQPITNKKVKARQKGEPPNYLKVTQNQQNRLNDEANERDWDRNLRDGKITELKATGGVSHENKPEPRYARDTENMVNRQKDLGEYEQKNWDKQLRGGKKAEIVNTEEKEKHKEETNTDNKDRPDSNENENLDPENAVKSDSHANSDEEGSQDNDQTDSGHSELKGILKTADSPHKEVHCSFDEKPSSSEDYLYKVSPRLSDFDEDEYGDYNDDELLEIFGEKRKRVCSFYDSPTSGEDEVLYDGYGDFLNDSTDGEGSRNGGKSTRSEDGSPRKTNGSPRKSHGSPSKIHESPRKMNKEAAKNRKAKASNETDEKAEPKKKLVKKVTKPNTKGNNFDTSNGGKPAKTKNVNKNEKIQDGGKKKKLLENTNIKVTNNKTPRKEGDKTKATPRKVDQERADEKIETKNLFCDVAVIHDQENIQKADQICEYIKRRGRVFVVAQPQLTKQDFNDDGNESKEKSEAKQHFMRMLKQAKIVCVITSEKLKSHTDSLEFCAYTDQLYKVVYPIQLESTTLEYEPSCLLDLMLGNKHHYQVGNQYEQEMGKLLTQIKEKIHL</sequence>
<feature type="compositionally biased region" description="Basic and acidic residues" evidence="4">
    <location>
        <begin position="641"/>
        <end position="706"/>
    </location>
</feature>
<dbReference type="EnsemblMetazoa" id="CLYHEMT008088.1">
    <property type="protein sequence ID" value="CLYHEMP008088.1"/>
    <property type="gene ID" value="CLYHEMG008088"/>
</dbReference>
<keyword evidence="2 3" id="KW-0040">ANK repeat</keyword>
<dbReference type="PRINTS" id="PR01415">
    <property type="entry name" value="ANKYRIN"/>
</dbReference>
<feature type="compositionally biased region" description="Acidic residues" evidence="4">
    <location>
        <begin position="727"/>
        <end position="736"/>
    </location>
</feature>
<dbReference type="InterPro" id="IPR002110">
    <property type="entry name" value="Ankyrin_rpt"/>
</dbReference>
<dbReference type="SMART" id="SM00248">
    <property type="entry name" value="ANK"/>
    <property type="match status" value="14"/>
</dbReference>
<evidence type="ECO:0000256" key="4">
    <source>
        <dbReference type="SAM" id="MobiDB-lite"/>
    </source>
</evidence>